<sequence>MLGKEFLALLSKNIGIAKGKSIDQSFGGINLIVCGDFHQFPPVAVGASEALYYPSDAINDSVESHVGRAIYKELTTVVLLKQQMRVTDPVWLDFLRHLRAGNVQEDHLTILRTLLVRPRKRSNPSADTANFETEPWNTALLVTPRHAVRRQWNDEAIHKMCSSTGRQLYVCPAQDRYKGRSLSLSERHSLALHLSKKTRKKKKNSMQKDLPEEIELSIGMKVMVTNNIETDLDLTNGARGEIVDIVLDPEEPSVGNEPIVRLKKLPSYILVKLSRTQA</sequence>
<feature type="non-terminal residue" evidence="3">
    <location>
        <position position="278"/>
    </location>
</feature>
<dbReference type="Pfam" id="PF05970">
    <property type="entry name" value="PIF1"/>
    <property type="match status" value="1"/>
</dbReference>
<dbReference type="InterPro" id="IPR010285">
    <property type="entry name" value="DNA_helicase_pif1-like_DEAD"/>
</dbReference>
<protein>
    <recommendedName>
        <fullName evidence="1">ATP-dependent DNA helicase</fullName>
        <ecNumber evidence="1">5.6.2.3</ecNumber>
    </recommendedName>
</protein>
<dbReference type="GO" id="GO:0006281">
    <property type="term" value="P:DNA repair"/>
    <property type="evidence" value="ECO:0007669"/>
    <property type="project" value="UniProtKB-KW"/>
</dbReference>
<evidence type="ECO:0000256" key="1">
    <source>
        <dbReference type="RuleBase" id="RU363044"/>
    </source>
</evidence>
<evidence type="ECO:0000259" key="2">
    <source>
        <dbReference type="Pfam" id="PF05970"/>
    </source>
</evidence>
<comment type="caution">
    <text evidence="3">The sequence shown here is derived from an EMBL/GenBank/DDBJ whole genome shotgun (WGS) entry which is preliminary data.</text>
</comment>
<keyword evidence="1" id="KW-0547">Nucleotide-binding</keyword>
<keyword evidence="1" id="KW-0378">Hydrolase</keyword>
<organism evidence="3 4">
    <name type="scientific">Roridomyces roridus</name>
    <dbReference type="NCBI Taxonomy" id="1738132"/>
    <lineage>
        <taxon>Eukaryota</taxon>
        <taxon>Fungi</taxon>
        <taxon>Dikarya</taxon>
        <taxon>Basidiomycota</taxon>
        <taxon>Agaricomycotina</taxon>
        <taxon>Agaricomycetes</taxon>
        <taxon>Agaricomycetidae</taxon>
        <taxon>Agaricales</taxon>
        <taxon>Marasmiineae</taxon>
        <taxon>Mycenaceae</taxon>
        <taxon>Roridomyces</taxon>
    </lineage>
</organism>
<dbReference type="InterPro" id="IPR027417">
    <property type="entry name" value="P-loop_NTPase"/>
</dbReference>
<comment type="catalytic activity">
    <reaction evidence="1">
        <text>ATP + H2O = ADP + phosphate + H(+)</text>
        <dbReference type="Rhea" id="RHEA:13065"/>
        <dbReference type="ChEBI" id="CHEBI:15377"/>
        <dbReference type="ChEBI" id="CHEBI:15378"/>
        <dbReference type="ChEBI" id="CHEBI:30616"/>
        <dbReference type="ChEBI" id="CHEBI:43474"/>
        <dbReference type="ChEBI" id="CHEBI:456216"/>
        <dbReference type="EC" id="5.6.2.3"/>
    </reaction>
</comment>
<keyword evidence="4" id="KW-1185">Reference proteome</keyword>
<evidence type="ECO:0000313" key="4">
    <source>
        <dbReference type="Proteomes" id="UP001221142"/>
    </source>
</evidence>
<dbReference type="GO" id="GO:0043139">
    <property type="term" value="F:5'-3' DNA helicase activity"/>
    <property type="evidence" value="ECO:0007669"/>
    <property type="project" value="UniProtKB-EC"/>
</dbReference>
<dbReference type="GO" id="GO:0005524">
    <property type="term" value="F:ATP binding"/>
    <property type="evidence" value="ECO:0007669"/>
    <property type="project" value="UniProtKB-KW"/>
</dbReference>
<dbReference type="InterPro" id="IPR051055">
    <property type="entry name" value="PIF1_helicase"/>
</dbReference>
<dbReference type="GO" id="GO:0006310">
    <property type="term" value="P:DNA recombination"/>
    <property type="evidence" value="ECO:0007669"/>
    <property type="project" value="UniProtKB-KW"/>
</dbReference>
<keyword evidence="1" id="KW-0347">Helicase</keyword>
<proteinExistence type="inferred from homology"/>
<dbReference type="SUPFAM" id="SSF52540">
    <property type="entry name" value="P-loop containing nucleoside triphosphate hydrolases"/>
    <property type="match status" value="1"/>
</dbReference>
<feature type="domain" description="DNA helicase Pif1-like DEAD-box helicase" evidence="2">
    <location>
        <begin position="18"/>
        <end position="52"/>
    </location>
</feature>
<accession>A0AAD7G1L5</accession>
<keyword evidence="1" id="KW-0227">DNA damage</keyword>
<comment type="similarity">
    <text evidence="1">Belongs to the helicase family.</text>
</comment>
<gene>
    <name evidence="3" type="ORF">FB45DRAFT_1075708</name>
</gene>
<keyword evidence="1" id="KW-0067">ATP-binding</keyword>
<keyword evidence="1" id="KW-0233">DNA recombination</keyword>
<name>A0AAD7G1L5_9AGAR</name>
<dbReference type="Proteomes" id="UP001221142">
    <property type="component" value="Unassembled WGS sequence"/>
</dbReference>
<comment type="cofactor">
    <cofactor evidence="1">
        <name>Mg(2+)</name>
        <dbReference type="ChEBI" id="CHEBI:18420"/>
    </cofactor>
</comment>
<dbReference type="EMBL" id="JARKIF010000001">
    <property type="protein sequence ID" value="KAJ7649917.1"/>
    <property type="molecule type" value="Genomic_DNA"/>
</dbReference>
<evidence type="ECO:0000313" key="3">
    <source>
        <dbReference type="EMBL" id="KAJ7649917.1"/>
    </source>
</evidence>
<dbReference type="GO" id="GO:0016787">
    <property type="term" value="F:hydrolase activity"/>
    <property type="evidence" value="ECO:0007669"/>
    <property type="project" value="UniProtKB-KW"/>
</dbReference>
<dbReference type="GO" id="GO:0000723">
    <property type="term" value="P:telomere maintenance"/>
    <property type="evidence" value="ECO:0007669"/>
    <property type="project" value="InterPro"/>
</dbReference>
<dbReference type="AlphaFoldDB" id="A0AAD7G1L5"/>
<dbReference type="EC" id="5.6.2.3" evidence="1"/>
<dbReference type="PANTHER" id="PTHR47642">
    <property type="entry name" value="ATP-DEPENDENT DNA HELICASE"/>
    <property type="match status" value="1"/>
</dbReference>
<reference evidence="3" key="1">
    <citation type="submission" date="2023-03" db="EMBL/GenBank/DDBJ databases">
        <title>Massive genome expansion in bonnet fungi (Mycena s.s.) driven by repeated elements and novel gene families across ecological guilds.</title>
        <authorList>
            <consortium name="Lawrence Berkeley National Laboratory"/>
            <person name="Harder C.B."/>
            <person name="Miyauchi S."/>
            <person name="Viragh M."/>
            <person name="Kuo A."/>
            <person name="Thoen E."/>
            <person name="Andreopoulos B."/>
            <person name="Lu D."/>
            <person name="Skrede I."/>
            <person name="Drula E."/>
            <person name="Henrissat B."/>
            <person name="Morin E."/>
            <person name="Kohler A."/>
            <person name="Barry K."/>
            <person name="LaButti K."/>
            <person name="Morin E."/>
            <person name="Salamov A."/>
            <person name="Lipzen A."/>
            <person name="Mereny Z."/>
            <person name="Hegedus B."/>
            <person name="Baldrian P."/>
            <person name="Stursova M."/>
            <person name="Weitz H."/>
            <person name="Taylor A."/>
            <person name="Grigoriev I.V."/>
            <person name="Nagy L.G."/>
            <person name="Martin F."/>
            <person name="Kauserud H."/>
        </authorList>
    </citation>
    <scope>NUCLEOTIDE SEQUENCE</scope>
    <source>
        <strain evidence="3">9284</strain>
    </source>
</reference>
<keyword evidence="1" id="KW-0234">DNA repair</keyword>